<dbReference type="InterPro" id="IPR037068">
    <property type="entry name" value="DNA_primase_core_N_sf"/>
</dbReference>
<dbReference type="GO" id="GO:0008270">
    <property type="term" value="F:zinc ion binding"/>
    <property type="evidence" value="ECO:0007669"/>
    <property type="project" value="InterPro"/>
</dbReference>
<dbReference type="InterPro" id="IPR046392">
    <property type="entry name" value="PRIMASE_T4"/>
</dbReference>
<protein>
    <recommendedName>
        <fullName evidence="2">DNA primase catalytic core N-terminal domain-containing protein</fullName>
    </recommendedName>
</protein>
<dbReference type="Gene3D" id="3.90.980.10">
    <property type="entry name" value="DNA primase, catalytic core, N-terminal domain"/>
    <property type="match status" value="1"/>
</dbReference>
<dbReference type="GO" id="GO:0003677">
    <property type="term" value="F:DNA binding"/>
    <property type="evidence" value="ECO:0007669"/>
    <property type="project" value="InterPro"/>
</dbReference>
<reference evidence="1" key="1">
    <citation type="submission" date="2018-05" db="EMBL/GenBank/DDBJ databases">
        <authorList>
            <person name="Lanie J.A."/>
            <person name="Ng W.-L."/>
            <person name="Kazmierczak K.M."/>
            <person name="Andrzejewski T.M."/>
            <person name="Davidsen T.M."/>
            <person name="Wayne K.J."/>
            <person name="Tettelin H."/>
            <person name="Glass J.I."/>
            <person name="Rusch D."/>
            <person name="Podicherti R."/>
            <person name="Tsui H.-C.T."/>
            <person name="Winkler M.E."/>
        </authorList>
    </citation>
    <scope>NUCLEOTIDE SEQUENCE</scope>
</reference>
<dbReference type="InterPro" id="IPR036977">
    <property type="entry name" value="DNA_primase_Znf_CHC2"/>
</dbReference>
<accession>A0A381TNB3</accession>
<dbReference type="GO" id="GO:0006260">
    <property type="term" value="P:DNA replication"/>
    <property type="evidence" value="ECO:0007669"/>
    <property type="project" value="InterPro"/>
</dbReference>
<gene>
    <name evidence="1" type="ORF">METZ01_LOCUS69882</name>
</gene>
<dbReference type="AlphaFoldDB" id="A0A381TNB3"/>
<dbReference type="Gene3D" id="3.40.1360.10">
    <property type="match status" value="1"/>
</dbReference>
<organism evidence="1">
    <name type="scientific">marine metagenome</name>
    <dbReference type="NCBI Taxonomy" id="408172"/>
    <lineage>
        <taxon>unclassified sequences</taxon>
        <taxon>metagenomes</taxon>
        <taxon>ecological metagenomes</taxon>
    </lineage>
</organism>
<evidence type="ECO:0000313" key="1">
    <source>
        <dbReference type="EMBL" id="SVA17028.1"/>
    </source>
</evidence>
<evidence type="ECO:0008006" key="2">
    <source>
        <dbReference type="Google" id="ProtNLM"/>
    </source>
</evidence>
<name>A0A381TNB3_9ZZZZ</name>
<dbReference type="HAMAP" id="MF_04157">
    <property type="entry name" value="PRIMASE_T4"/>
    <property type="match status" value="1"/>
</dbReference>
<sequence>MFIEQKYLLIASSQLQQFKKKGDHLYNFRCPYCGDSQKSRTKARGFVFPKENNLIYKCHNCGKGASVGNLLKHLDSKIYNDYIMERYKKDRPEIKSGLGNFVKPKFLKGDSSLKRLKKISSLAWNHPVKEFIQQRQIPTTSHFELFFAPKFYKWVNSVVPNKFHNLENDHPRLVIPFFDEKNNMFAFQGRAFGEEEPKYITIILDSLKEKVYGLNRVDWKKTVYVVEGPIDSLFLDNCVATAQSDLRIKDRKGNVVLVPDNEPRNEQIVKQIEKFINNNYSVVLWPESIKEKDINEMILSGRSKSEIHDLIKENTFSGISAKLKLTNWRKRNAN</sequence>
<proteinExistence type="inferred from homology"/>
<dbReference type="SUPFAM" id="SSF56731">
    <property type="entry name" value="DNA primase core"/>
    <property type="match status" value="1"/>
</dbReference>
<dbReference type="Gene3D" id="3.90.580.10">
    <property type="entry name" value="Zinc finger, CHC2-type domain"/>
    <property type="match status" value="1"/>
</dbReference>
<dbReference type="EMBL" id="UINC01004813">
    <property type="protein sequence ID" value="SVA17028.1"/>
    <property type="molecule type" value="Genomic_DNA"/>
</dbReference>